<keyword evidence="3 9" id="KW-1003">Cell membrane</keyword>
<feature type="transmembrane region" description="Helical" evidence="9">
    <location>
        <begin position="41"/>
        <end position="58"/>
    </location>
</feature>
<dbReference type="InterPro" id="IPR039568">
    <property type="entry name" value="Peptidase_MA-like_dom"/>
</dbReference>
<dbReference type="HAMAP" id="MF_01148">
    <property type="entry name" value="Lnt"/>
    <property type="match status" value="1"/>
</dbReference>
<dbReference type="PANTHER" id="PTHR38686:SF1">
    <property type="entry name" value="APOLIPOPROTEIN N-ACYLTRANSFERASE"/>
    <property type="match status" value="1"/>
</dbReference>
<keyword evidence="8 9" id="KW-0012">Acyltransferase</keyword>
<dbReference type="Pfam" id="PF20154">
    <property type="entry name" value="LNT_N"/>
    <property type="match status" value="1"/>
</dbReference>
<dbReference type="CDD" id="cd07571">
    <property type="entry name" value="ALP_N-acyl_transferase"/>
    <property type="match status" value="1"/>
</dbReference>
<evidence type="ECO:0000256" key="9">
    <source>
        <dbReference type="HAMAP-Rule" id="MF_01148"/>
    </source>
</evidence>
<dbReference type="InterPro" id="IPR045378">
    <property type="entry name" value="LNT_N"/>
</dbReference>
<comment type="caution">
    <text evidence="11">The sequence shown here is derived from an EMBL/GenBank/DDBJ whole genome shotgun (WGS) entry which is preliminary data.</text>
</comment>
<dbReference type="Gene3D" id="3.60.110.10">
    <property type="entry name" value="Carbon-nitrogen hydrolase"/>
    <property type="match status" value="1"/>
</dbReference>
<protein>
    <recommendedName>
        <fullName evidence="9">Apolipoprotein N-acyltransferase</fullName>
        <shortName evidence="9">ALP N-acyltransferase</shortName>
        <ecNumber evidence="9">2.3.1.269</ecNumber>
    </recommendedName>
</protein>
<dbReference type="UniPathway" id="UPA00666"/>
<evidence type="ECO:0000256" key="5">
    <source>
        <dbReference type="ARBA" id="ARBA00022692"/>
    </source>
</evidence>
<dbReference type="Pfam" id="PF00795">
    <property type="entry name" value="CN_hydrolase"/>
    <property type="match status" value="1"/>
</dbReference>
<keyword evidence="11" id="KW-0449">Lipoprotein</keyword>
<evidence type="ECO:0000256" key="3">
    <source>
        <dbReference type="ARBA" id="ARBA00022475"/>
    </source>
</evidence>
<evidence type="ECO:0000256" key="1">
    <source>
        <dbReference type="ARBA" id="ARBA00004651"/>
    </source>
</evidence>
<name>A0A1G1L051_9BACT</name>
<evidence type="ECO:0000256" key="7">
    <source>
        <dbReference type="ARBA" id="ARBA00023136"/>
    </source>
</evidence>
<dbReference type="EC" id="2.3.1.269" evidence="9"/>
<evidence type="ECO:0000256" key="2">
    <source>
        <dbReference type="ARBA" id="ARBA00010065"/>
    </source>
</evidence>
<feature type="transmembrane region" description="Helical" evidence="9">
    <location>
        <begin position="485"/>
        <end position="503"/>
    </location>
</feature>
<sequence>MFLVLLSSIFLILSFPNFNVWPLAWIALVPALFNVSHAKSGWKAFLQFYLIGFIFYFASMEWLRHVSHVGWFFVAGLMGFYYGVFGIAAHSLLKRKHDLPALFALPALWCFLEYVRTEIPVWGFGWNLLAYTQAANPKVSFLASFAGAYGISALIVLSNVTFLIVIKFLAERSSRNFINTFFAMVIFASIAGGSYYFGMKYGEIAKPTGQVRLGVVQGNIPQYEKWDSLRKMAIIEKYNSLSRFIQGGPDLIIWPEAAFPGFFNYDLDGTLVFQLVSELKTPLLIGAPHLEALREGITMVDSNTKVYNSAYLIDESRSFGNRYDKIRLVPFGEFIPWQNLFRLFGLDIVAHSLGVSDFTAGREMKVFNLKNKYPFASLICFEDTFPSLARLAVKKGAKFLVVITNDAWFSVSAAPYQHLQASVFRAIENGVPVVRAANTGISAFIDAEGRVLDRVKDQGDHDIFIAGGLSRIIEISDQKTIYQRWGYYFPWICLALFCFIFWGRNISGKIKKSLPCIVLFSFILIKSAAGETAESEGWTVTAGDHFEVLQKKENPAVANEILTGAEERFKRIVSQVSYDTPLRSWAETNRVKIQIYDSKEDFIKEKKAPDWSSGLADYDWRTISSYRGASGFLNSVLPHEIAHLVLFDMTDRHQNVPKWLHEGFALSQEDRIRGELGYGLKDAAAKGYLLPLKMLTIVNPAEQDRGGAVTYYSEAQAFVRFLIDGYGPSRFHEFIINLKNGKSFEESVERAYKGVFSDTSKLEEQFFQKIKSLNK</sequence>
<dbReference type="GO" id="GO:0005886">
    <property type="term" value="C:plasma membrane"/>
    <property type="evidence" value="ECO:0007669"/>
    <property type="project" value="UniProtKB-SubCell"/>
</dbReference>
<reference evidence="11 12" key="1">
    <citation type="journal article" date="2016" name="Nat. Commun.">
        <title>Thousands of microbial genomes shed light on interconnected biogeochemical processes in an aquifer system.</title>
        <authorList>
            <person name="Anantharaman K."/>
            <person name="Brown C.T."/>
            <person name="Hug L.A."/>
            <person name="Sharon I."/>
            <person name="Castelle C.J."/>
            <person name="Probst A.J."/>
            <person name="Thomas B.C."/>
            <person name="Singh A."/>
            <person name="Wilkins M.J."/>
            <person name="Karaoz U."/>
            <person name="Brodie E.L."/>
            <person name="Williams K.H."/>
            <person name="Hubbard S.S."/>
            <person name="Banfield J.F."/>
        </authorList>
    </citation>
    <scope>NUCLEOTIDE SEQUENCE [LARGE SCALE GENOMIC DNA]</scope>
</reference>
<accession>A0A1G1L051</accession>
<evidence type="ECO:0000256" key="6">
    <source>
        <dbReference type="ARBA" id="ARBA00022989"/>
    </source>
</evidence>
<comment type="similarity">
    <text evidence="2 9">Belongs to the CN hydrolase family. Apolipoprotein N-acyltransferase subfamily.</text>
</comment>
<comment type="subcellular location">
    <subcellularLocation>
        <location evidence="1 9">Cell membrane</location>
        <topology evidence="1 9">Multi-pass membrane protein</topology>
    </subcellularLocation>
</comment>
<dbReference type="NCBIfam" id="TIGR00546">
    <property type="entry name" value="lnt"/>
    <property type="match status" value="1"/>
</dbReference>
<dbReference type="PROSITE" id="PS50263">
    <property type="entry name" value="CN_HYDROLASE"/>
    <property type="match status" value="1"/>
</dbReference>
<dbReference type="InterPro" id="IPR004563">
    <property type="entry name" value="Apolipo_AcylTrfase"/>
</dbReference>
<evidence type="ECO:0000259" key="10">
    <source>
        <dbReference type="PROSITE" id="PS50263"/>
    </source>
</evidence>
<dbReference type="PANTHER" id="PTHR38686">
    <property type="entry name" value="APOLIPOPROTEIN N-ACYLTRANSFERASE"/>
    <property type="match status" value="1"/>
</dbReference>
<comment type="pathway">
    <text evidence="9">Protein modification; lipoprotein biosynthesis (N-acyl transfer).</text>
</comment>
<keyword evidence="5 9" id="KW-0812">Transmembrane</keyword>
<dbReference type="SUPFAM" id="SSF56317">
    <property type="entry name" value="Carbon-nitrogen hydrolase"/>
    <property type="match status" value="1"/>
</dbReference>
<feature type="transmembrane region" description="Helical" evidence="9">
    <location>
        <begin position="177"/>
        <end position="197"/>
    </location>
</feature>
<comment type="function">
    <text evidence="9">Catalyzes the phospholipid dependent N-acylation of the N-terminal cysteine of apolipoprotein, the last step in lipoprotein maturation.</text>
</comment>
<dbReference type="EMBL" id="MHFR01000032">
    <property type="protein sequence ID" value="OGW98528.1"/>
    <property type="molecule type" value="Genomic_DNA"/>
</dbReference>
<keyword evidence="4 9" id="KW-0808">Transferase</keyword>
<gene>
    <name evidence="9" type="primary">lnt</name>
    <name evidence="11" type="ORF">A3G33_09090</name>
</gene>
<feature type="transmembrane region" description="Helical" evidence="9">
    <location>
        <begin position="70"/>
        <end position="93"/>
    </location>
</feature>
<dbReference type="Proteomes" id="UP000178187">
    <property type="component" value="Unassembled WGS sequence"/>
</dbReference>
<comment type="caution">
    <text evidence="9">Lacks conserved residue(s) required for the propagation of feature annotation.</text>
</comment>
<keyword evidence="6 9" id="KW-1133">Transmembrane helix</keyword>
<dbReference type="InterPro" id="IPR003010">
    <property type="entry name" value="C-N_Hydrolase"/>
</dbReference>
<proteinExistence type="inferred from homology"/>
<dbReference type="Pfam" id="PF13485">
    <property type="entry name" value="Peptidase_MA_2"/>
    <property type="match status" value="1"/>
</dbReference>
<comment type="catalytic activity">
    <reaction evidence="9">
        <text>N-terminal S-1,2-diacyl-sn-glyceryl-L-cysteinyl-[lipoprotein] + a glycerophospholipid = N-acyl-S-1,2-diacyl-sn-glyceryl-L-cysteinyl-[lipoprotein] + a 2-acyl-sn-glycero-3-phospholipid + H(+)</text>
        <dbReference type="Rhea" id="RHEA:48228"/>
        <dbReference type="Rhea" id="RHEA-COMP:14681"/>
        <dbReference type="Rhea" id="RHEA-COMP:14684"/>
        <dbReference type="ChEBI" id="CHEBI:15378"/>
        <dbReference type="ChEBI" id="CHEBI:136912"/>
        <dbReference type="ChEBI" id="CHEBI:140656"/>
        <dbReference type="ChEBI" id="CHEBI:140657"/>
        <dbReference type="ChEBI" id="CHEBI:140660"/>
        <dbReference type="EC" id="2.3.1.269"/>
    </reaction>
</comment>
<evidence type="ECO:0000313" key="12">
    <source>
        <dbReference type="Proteomes" id="UP000178187"/>
    </source>
</evidence>
<feature type="domain" description="CN hydrolase" evidence="10">
    <location>
        <begin position="216"/>
        <end position="471"/>
    </location>
</feature>
<evidence type="ECO:0000313" key="11">
    <source>
        <dbReference type="EMBL" id="OGW98528.1"/>
    </source>
</evidence>
<dbReference type="GO" id="GO:0042158">
    <property type="term" value="P:lipoprotein biosynthetic process"/>
    <property type="evidence" value="ECO:0007669"/>
    <property type="project" value="UniProtKB-UniRule"/>
</dbReference>
<feature type="transmembrane region" description="Helical" evidence="9">
    <location>
        <begin position="146"/>
        <end position="170"/>
    </location>
</feature>
<dbReference type="AlphaFoldDB" id="A0A1G1L051"/>
<keyword evidence="7 9" id="KW-0472">Membrane</keyword>
<dbReference type="InterPro" id="IPR036526">
    <property type="entry name" value="C-N_Hydrolase_sf"/>
</dbReference>
<evidence type="ECO:0000256" key="8">
    <source>
        <dbReference type="ARBA" id="ARBA00023315"/>
    </source>
</evidence>
<organism evidence="11 12">
    <name type="scientific">Candidatus Danuiimicrobium aquiferis</name>
    <dbReference type="NCBI Taxonomy" id="1801832"/>
    <lineage>
        <taxon>Bacteria</taxon>
        <taxon>Pseudomonadati</taxon>
        <taxon>Candidatus Omnitrophota</taxon>
        <taxon>Candidatus Danuiimicrobium</taxon>
    </lineage>
</organism>
<evidence type="ECO:0000256" key="4">
    <source>
        <dbReference type="ARBA" id="ARBA00022679"/>
    </source>
</evidence>
<dbReference type="GO" id="GO:0016410">
    <property type="term" value="F:N-acyltransferase activity"/>
    <property type="evidence" value="ECO:0007669"/>
    <property type="project" value="UniProtKB-UniRule"/>
</dbReference>